<protein>
    <submittedName>
        <fullName evidence="1">Uncharacterized protein</fullName>
    </submittedName>
</protein>
<accession>A0A3B1BGI7</accession>
<reference evidence="1" key="1">
    <citation type="submission" date="2018-06" db="EMBL/GenBank/DDBJ databases">
        <authorList>
            <person name="Zhirakovskaya E."/>
        </authorList>
    </citation>
    <scope>NUCLEOTIDE SEQUENCE</scope>
</reference>
<name>A0A3B1BGI7_9ZZZZ</name>
<dbReference type="AlphaFoldDB" id="A0A3B1BGI7"/>
<sequence>MSVKILRIEYLVYLSFDKVLLSEAEGLRTNGDSNSVLVFGTLI</sequence>
<proteinExistence type="predicted"/>
<organism evidence="1">
    <name type="scientific">hydrothermal vent metagenome</name>
    <dbReference type="NCBI Taxonomy" id="652676"/>
    <lineage>
        <taxon>unclassified sequences</taxon>
        <taxon>metagenomes</taxon>
        <taxon>ecological metagenomes</taxon>
    </lineage>
</organism>
<gene>
    <name evidence="1" type="ORF">MNBD_GAMMA24-1566</name>
</gene>
<evidence type="ECO:0000313" key="1">
    <source>
        <dbReference type="EMBL" id="VAX13571.1"/>
    </source>
</evidence>
<dbReference type="EMBL" id="UOFZ01000125">
    <property type="protein sequence ID" value="VAX13571.1"/>
    <property type="molecule type" value="Genomic_DNA"/>
</dbReference>